<feature type="binding site" evidence="5">
    <location>
        <position position="91"/>
    </location>
    <ligand>
        <name>spermidine</name>
        <dbReference type="ChEBI" id="CHEBI:57834"/>
    </ligand>
</feature>
<dbReference type="InterPro" id="IPR006059">
    <property type="entry name" value="SBP"/>
</dbReference>
<evidence type="ECO:0000256" key="3">
    <source>
        <dbReference type="ARBA" id="ARBA00022729"/>
    </source>
</evidence>
<feature type="transmembrane region" description="Helical" evidence="6">
    <location>
        <begin position="7"/>
        <end position="28"/>
    </location>
</feature>
<evidence type="ECO:0000313" key="7">
    <source>
        <dbReference type="EMBL" id="SHI35749.1"/>
    </source>
</evidence>
<keyword evidence="6" id="KW-0472">Membrane</keyword>
<dbReference type="SUPFAM" id="SSF53850">
    <property type="entry name" value="Periplasmic binding protein-like II"/>
    <property type="match status" value="1"/>
</dbReference>
<reference evidence="7 8" key="1">
    <citation type="submission" date="2016-11" db="EMBL/GenBank/DDBJ databases">
        <authorList>
            <person name="Jaros S."/>
            <person name="Januszkiewicz K."/>
            <person name="Wedrychowicz H."/>
        </authorList>
    </citation>
    <scope>NUCLEOTIDE SEQUENCE [LARGE SCALE GENOMIC DNA]</scope>
    <source>
        <strain evidence="7 8">DSM 21758</strain>
    </source>
</reference>
<protein>
    <submittedName>
        <fullName evidence="7">Spermidine/putrescine transport system substrate-binding protein</fullName>
    </submittedName>
</protein>
<name>A0A1M6AGZ1_9CLOT</name>
<keyword evidence="4" id="KW-0574">Periplasm</keyword>
<evidence type="ECO:0000256" key="4">
    <source>
        <dbReference type="ARBA" id="ARBA00022764"/>
    </source>
</evidence>
<keyword evidence="8" id="KW-1185">Reference proteome</keyword>
<evidence type="ECO:0000256" key="6">
    <source>
        <dbReference type="SAM" id="Phobius"/>
    </source>
</evidence>
<proteinExistence type="predicted"/>
<dbReference type="InterPro" id="IPR001188">
    <property type="entry name" value="Sperm_putr-bd"/>
</dbReference>
<evidence type="ECO:0000256" key="2">
    <source>
        <dbReference type="ARBA" id="ARBA00022448"/>
    </source>
</evidence>
<dbReference type="OrthoDB" id="9769319at2"/>
<dbReference type="PANTHER" id="PTHR30222:SF17">
    <property type="entry name" value="SPERMIDINE_PUTRESCINE-BINDING PERIPLASMIC PROTEIN"/>
    <property type="match status" value="1"/>
</dbReference>
<dbReference type="Proteomes" id="UP000184310">
    <property type="component" value="Unassembled WGS sequence"/>
</dbReference>
<dbReference type="GO" id="GO:0015846">
    <property type="term" value="P:polyamine transport"/>
    <property type="evidence" value="ECO:0007669"/>
    <property type="project" value="InterPro"/>
</dbReference>
<dbReference type="PROSITE" id="PS51257">
    <property type="entry name" value="PROKAR_LIPOPROTEIN"/>
    <property type="match status" value="1"/>
</dbReference>
<evidence type="ECO:0000256" key="5">
    <source>
        <dbReference type="PIRSR" id="PIRSR019574-1"/>
    </source>
</evidence>
<dbReference type="PIRSF" id="PIRSF019574">
    <property type="entry name" value="Periplasmic_polyamine_BP"/>
    <property type="match status" value="1"/>
</dbReference>
<gene>
    <name evidence="7" type="ORF">SAMN02745163_00081</name>
</gene>
<evidence type="ECO:0000256" key="1">
    <source>
        <dbReference type="ARBA" id="ARBA00004418"/>
    </source>
</evidence>
<dbReference type="EMBL" id="FQZB01000003">
    <property type="protein sequence ID" value="SHI35749.1"/>
    <property type="molecule type" value="Genomic_DNA"/>
</dbReference>
<dbReference type="GO" id="GO:0042597">
    <property type="term" value="C:periplasmic space"/>
    <property type="evidence" value="ECO:0007669"/>
    <property type="project" value="UniProtKB-SubCell"/>
</dbReference>
<dbReference type="STRING" id="1121302.SAMN02745163_00081"/>
<dbReference type="Pfam" id="PF13416">
    <property type="entry name" value="SBP_bac_8"/>
    <property type="match status" value="1"/>
</dbReference>
<dbReference type="RefSeq" id="WP_143152432.1">
    <property type="nucleotide sequence ID" value="NZ_FQZB01000003.1"/>
</dbReference>
<keyword evidence="3" id="KW-0732">Signal</keyword>
<sequence length="352" mass="40264">MNKARKIISILCIVVITSSFFSGCSFLTGKGNTKVLNLYNWGDYLDPELKVKFEKETGIKVIEDTYETNEIMYQKLKSGNSDYDLIIPSDYMIQKMSKENLLSKINYNNVPNFKNIDEKFTDLPFDPKSQYSVPYMWGTVGIIYNKKTVKEPVDSWNILWNSKYKGQIIMTDSVRDAMAVSLKRLGYSINTKNENEITQAKEELIKQKPLVLAYIVDEVKDLMVREEASLAVVWSGDAVTMMERNENLAYAIPKEGTNKWFDGLCIPNGAKHKAEAEAFINFLLEPENAKQNVEYIGYSTSNKPAFDLLDNETKEDPVAYPSEEALQNSEVFVDLGDRLKIYDDAWLEIKSK</sequence>
<dbReference type="AlphaFoldDB" id="A0A1M6AGZ1"/>
<keyword evidence="6" id="KW-1133">Transmembrane helix</keyword>
<keyword evidence="6" id="KW-0812">Transmembrane</keyword>
<dbReference type="Gene3D" id="3.40.190.10">
    <property type="entry name" value="Periplasmic binding protein-like II"/>
    <property type="match status" value="2"/>
</dbReference>
<keyword evidence="2" id="KW-0813">Transport</keyword>
<evidence type="ECO:0000313" key="8">
    <source>
        <dbReference type="Proteomes" id="UP000184310"/>
    </source>
</evidence>
<dbReference type="PANTHER" id="PTHR30222">
    <property type="entry name" value="SPERMIDINE/PUTRESCINE-BINDING PERIPLASMIC PROTEIN"/>
    <property type="match status" value="1"/>
</dbReference>
<comment type="subcellular location">
    <subcellularLocation>
        <location evidence="1">Periplasm</location>
    </subcellularLocation>
</comment>
<organism evidence="7 8">
    <name type="scientific">Clostridium cavendishii DSM 21758</name>
    <dbReference type="NCBI Taxonomy" id="1121302"/>
    <lineage>
        <taxon>Bacteria</taxon>
        <taxon>Bacillati</taxon>
        <taxon>Bacillota</taxon>
        <taxon>Clostridia</taxon>
        <taxon>Eubacteriales</taxon>
        <taxon>Clostridiaceae</taxon>
        <taxon>Clostridium</taxon>
    </lineage>
</organism>
<accession>A0A1M6AGZ1</accession>
<dbReference type="CDD" id="cd13590">
    <property type="entry name" value="PBP2_PotD_PotF_like"/>
    <property type="match status" value="1"/>
</dbReference>
<dbReference type="GO" id="GO:0019808">
    <property type="term" value="F:polyamine binding"/>
    <property type="evidence" value="ECO:0007669"/>
    <property type="project" value="InterPro"/>
</dbReference>
<dbReference type="PRINTS" id="PR00909">
    <property type="entry name" value="SPERMDNBNDNG"/>
</dbReference>